<comment type="caution">
    <text evidence="1">The sequence shown here is derived from an EMBL/GenBank/DDBJ whole genome shotgun (WGS) entry which is preliminary data.</text>
</comment>
<dbReference type="Proteomes" id="UP000010932">
    <property type="component" value="Unassembled WGS sequence"/>
</dbReference>
<protein>
    <submittedName>
        <fullName evidence="1">Uncharacterized protein</fullName>
    </submittedName>
</protein>
<evidence type="ECO:0000313" key="2">
    <source>
        <dbReference type="Proteomes" id="UP000010932"/>
    </source>
</evidence>
<evidence type="ECO:0000313" key="1">
    <source>
        <dbReference type="EMBL" id="ELP57147.1"/>
    </source>
</evidence>
<dbReference type="PATRIC" id="fig|1134457.3.peg.1310"/>
<sequence>MSQITSRKVPLGSSIFPHQHRLSALTVQNQKKKTIIADQ</sequence>
<dbReference type="AlphaFoldDB" id="L7EFW7"/>
<reference evidence="1 2" key="1">
    <citation type="journal article" date="2013" name="Genome Announc.">
        <title>Whole-Genome Sequence of Microcystis aeruginosa TAIHU98, a Nontoxic Bloom-Forming Strain Isolated from Taihu Lake, China.</title>
        <authorList>
            <person name="Yang C."/>
            <person name="Zhang W."/>
            <person name="Ren M."/>
            <person name="Song L."/>
            <person name="Li T."/>
            <person name="Zhao J."/>
        </authorList>
    </citation>
    <scope>NUCLEOTIDE SEQUENCE [LARGE SCALE GENOMIC DNA]</scope>
    <source>
        <strain evidence="1 2">TAIHU98</strain>
    </source>
</reference>
<gene>
    <name evidence="1" type="ORF">O53_1759</name>
</gene>
<dbReference type="EMBL" id="ANKQ01000001">
    <property type="protein sequence ID" value="ELP57147.1"/>
    <property type="molecule type" value="Genomic_DNA"/>
</dbReference>
<proteinExistence type="predicted"/>
<accession>L7EFW7</accession>
<name>L7EFW7_MICAE</name>
<organism evidence="1 2">
    <name type="scientific">Microcystis aeruginosa TAIHU98</name>
    <dbReference type="NCBI Taxonomy" id="1134457"/>
    <lineage>
        <taxon>Bacteria</taxon>
        <taxon>Bacillati</taxon>
        <taxon>Cyanobacteriota</taxon>
        <taxon>Cyanophyceae</taxon>
        <taxon>Oscillatoriophycideae</taxon>
        <taxon>Chroococcales</taxon>
        <taxon>Microcystaceae</taxon>
        <taxon>Microcystis</taxon>
    </lineage>
</organism>